<evidence type="ECO:0000313" key="3">
    <source>
        <dbReference type="Proteomes" id="UP000735302"/>
    </source>
</evidence>
<feature type="compositionally biased region" description="Basic and acidic residues" evidence="1">
    <location>
        <begin position="92"/>
        <end position="107"/>
    </location>
</feature>
<dbReference type="Proteomes" id="UP000735302">
    <property type="component" value="Unassembled WGS sequence"/>
</dbReference>
<feature type="region of interest" description="Disordered" evidence="1">
    <location>
        <begin position="54"/>
        <end position="107"/>
    </location>
</feature>
<gene>
    <name evidence="2" type="ORF">PoB_001356200</name>
</gene>
<name>A0AAV3YXI6_9GAST</name>
<organism evidence="2 3">
    <name type="scientific">Plakobranchus ocellatus</name>
    <dbReference type="NCBI Taxonomy" id="259542"/>
    <lineage>
        <taxon>Eukaryota</taxon>
        <taxon>Metazoa</taxon>
        <taxon>Spiralia</taxon>
        <taxon>Lophotrochozoa</taxon>
        <taxon>Mollusca</taxon>
        <taxon>Gastropoda</taxon>
        <taxon>Heterobranchia</taxon>
        <taxon>Euthyneura</taxon>
        <taxon>Panpulmonata</taxon>
        <taxon>Sacoglossa</taxon>
        <taxon>Placobranchoidea</taxon>
        <taxon>Plakobranchidae</taxon>
        <taxon>Plakobranchus</taxon>
    </lineage>
</organism>
<sequence>MDRKPTLGSAGTSLPRVQPHHRLRDLRKDLRAGDQPISLRRFCDAVCTMGFVTTKRPNLTSPSRVRGRQRSSGGRVNQPVLQEKIQRKVKHHVEQGLDVRPTKRPEL</sequence>
<protein>
    <submittedName>
        <fullName evidence="2">Uncharacterized protein</fullName>
    </submittedName>
</protein>
<accession>A0AAV3YXI6</accession>
<keyword evidence="3" id="KW-1185">Reference proteome</keyword>
<dbReference type="AlphaFoldDB" id="A0AAV3YXI6"/>
<dbReference type="EMBL" id="BLXT01001650">
    <property type="protein sequence ID" value="GFN87056.1"/>
    <property type="molecule type" value="Genomic_DNA"/>
</dbReference>
<evidence type="ECO:0000256" key="1">
    <source>
        <dbReference type="SAM" id="MobiDB-lite"/>
    </source>
</evidence>
<comment type="caution">
    <text evidence="2">The sequence shown here is derived from an EMBL/GenBank/DDBJ whole genome shotgun (WGS) entry which is preliminary data.</text>
</comment>
<evidence type="ECO:0000313" key="2">
    <source>
        <dbReference type="EMBL" id="GFN87056.1"/>
    </source>
</evidence>
<feature type="region of interest" description="Disordered" evidence="1">
    <location>
        <begin position="1"/>
        <end position="31"/>
    </location>
</feature>
<proteinExistence type="predicted"/>
<reference evidence="2 3" key="1">
    <citation type="journal article" date="2021" name="Elife">
        <title>Chloroplast acquisition without the gene transfer in kleptoplastic sea slugs, Plakobranchus ocellatus.</title>
        <authorList>
            <person name="Maeda T."/>
            <person name="Takahashi S."/>
            <person name="Yoshida T."/>
            <person name="Shimamura S."/>
            <person name="Takaki Y."/>
            <person name="Nagai Y."/>
            <person name="Toyoda A."/>
            <person name="Suzuki Y."/>
            <person name="Arimoto A."/>
            <person name="Ishii H."/>
            <person name="Satoh N."/>
            <person name="Nishiyama T."/>
            <person name="Hasebe M."/>
            <person name="Maruyama T."/>
            <person name="Minagawa J."/>
            <person name="Obokata J."/>
            <person name="Shigenobu S."/>
        </authorList>
    </citation>
    <scope>NUCLEOTIDE SEQUENCE [LARGE SCALE GENOMIC DNA]</scope>
</reference>